<dbReference type="GO" id="GO:0004308">
    <property type="term" value="F:exo-alpha-sialidase activity"/>
    <property type="evidence" value="ECO:0007669"/>
    <property type="project" value="UniProtKB-EC"/>
</dbReference>
<evidence type="ECO:0000313" key="6">
    <source>
        <dbReference type="Proteomes" id="UP000184164"/>
    </source>
</evidence>
<dbReference type="GO" id="GO:0005737">
    <property type="term" value="C:cytoplasm"/>
    <property type="evidence" value="ECO:0007669"/>
    <property type="project" value="TreeGrafter"/>
</dbReference>
<dbReference type="GO" id="GO:0016020">
    <property type="term" value="C:membrane"/>
    <property type="evidence" value="ECO:0007669"/>
    <property type="project" value="TreeGrafter"/>
</dbReference>
<dbReference type="InterPro" id="IPR036278">
    <property type="entry name" value="Sialidase_sf"/>
</dbReference>
<dbReference type="EC" id="3.2.1.18" evidence="3"/>
<dbReference type="CDD" id="cd15482">
    <property type="entry name" value="Sialidase_non-viral"/>
    <property type="match status" value="1"/>
</dbReference>
<dbReference type="GO" id="GO:0009313">
    <property type="term" value="P:oligosaccharide catabolic process"/>
    <property type="evidence" value="ECO:0007669"/>
    <property type="project" value="TreeGrafter"/>
</dbReference>
<comment type="catalytic activity">
    <reaction evidence="1">
        <text>Hydrolysis of alpha-(2-&gt;3)-, alpha-(2-&gt;6)-, alpha-(2-&gt;8)- glycosidic linkages of terminal sialic acid residues in oligosaccharides, glycoproteins, glycolipids, colominic acid and synthetic substrates.</text>
        <dbReference type="EC" id="3.2.1.18"/>
    </reaction>
</comment>
<dbReference type="STRING" id="1484053.SAMN05444274_101630"/>
<dbReference type="EMBL" id="FQUM01000001">
    <property type="protein sequence ID" value="SHE53957.1"/>
    <property type="molecule type" value="Genomic_DNA"/>
</dbReference>
<dbReference type="InterPro" id="IPR011040">
    <property type="entry name" value="Sialidase"/>
</dbReference>
<evidence type="ECO:0000256" key="2">
    <source>
        <dbReference type="ARBA" id="ARBA00009348"/>
    </source>
</evidence>
<dbReference type="SUPFAM" id="SSF50939">
    <property type="entry name" value="Sialidases"/>
    <property type="match status" value="1"/>
</dbReference>
<accession>A0A1M4UBH8</accession>
<dbReference type="PANTHER" id="PTHR10628:SF30">
    <property type="entry name" value="EXO-ALPHA-SIALIDASE"/>
    <property type="match status" value="1"/>
</dbReference>
<dbReference type="RefSeq" id="WP_217651536.1">
    <property type="nucleotide sequence ID" value="NZ_FQUM01000001.1"/>
</dbReference>
<dbReference type="InterPro" id="IPR026856">
    <property type="entry name" value="Sialidase_fam"/>
</dbReference>
<dbReference type="PROSITE" id="PS51257">
    <property type="entry name" value="PROKAR_LIPOPROTEIN"/>
    <property type="match status" value="1"/>
</dbReference>
<feature type="domain" description="Sialidase" evidence="4">
    <location>
        <begin position="65"/>
        <end position="345"/>
    </location>
</feature>
<dbReference type="GO" id="GO:0006689">
    <property type="term" value="P:ganglioside catabolic process"/>
    <property type="evidence" value="ECO:0007669"/>
    <property type="project" value="TreeGrafter"/>
</dbReference>
<dbReference type="Gene3D" id="2.120.10.10">
    <property type="match status" value="1"/>
</dbReference>
<evidence type="ECO:0000313" key="5">
    <source>
        <dbReference type="EMBL" id="SHE53957.1"/>
    </source>
</evidence>
<name>A0A1M4UBH8_9BACT</name>
<proteinExistence type="inferred from homology"/>
<dbReference type="Pfam" id="PF13088">
    <property type="entry name" value="BNR_2"/>
    <property type="match status" value="1"/>
</dbReference>
<evidence type="ECO:0000256" key="1">
    <source>
        <dbReference type="ARBA" id="ARBA00000427"/>
    </source>
</evidence>
<dbReference type="PANTHER" id="PTHR10628">
    <property type="entry name" value="SIALIDASE"/>
    <property type="match status" value="1"/>
</dbReference>
<protein>
    <recommendedName>
        <fullName evidence="3">exo-alpha-sialidase</fullName>
        <ecNumber evidence="3">3.2.1.18</ecNumber>
    </recommendedName>
</protein>
<dbReference type="AlphaFoldDB" id="A0A1M4UBH8"/>
<dbReference type="Proteomes" id="UP000184164">
    <property type="component" value="Unassembled WGS sequence"/>
</dbReference>
<keyword evidence="6" id="KW-1185">Reference proteome</keyword>
<reference evidence="5 6" key="1">
    <citation type="submission" date="2016-11" db="EMBL/GenBank/DDBJ databases">
        <authorList>
            <person name="Jaros S."/>
            <person name="Januszkiewicz K."/>
            <person name="Wedrychowicz H."/>
        </authorList>
    </citation>
    <scope>NUCLEOTIDE SEQUENCE [LARGE SCALE GENOMIC DNA]</scope>
    <source>
        <strain evidence="5 6">DSM 26910</strain>
    </source>
</reference>
<evidence type="ECO:0000259" key="4">
    <source>
        <dbReference type="Pfam" id="PF13088"/>
    </source>
</evidence>
<evidence type="ECO:0000256" key="3">
    <source>
        <dbReference type="ARBA" id="ARBA00012733"/>
    </source>
</evidence>
<sequence length="384" mass="43095">MSINKILGIFLLTTLLSCMQDENPYWSKGQSLFEVQEIFNNERLPNIVTAKDGTLIAVWGWNNVRVRRSEDGGKTWGSEIPIGPGLNTGGAIVDEASGDILIFTEDTHPPAPLHMFRSKDNGKTWMEEEITIHSDSKGNIPSMCMNEHGITLQHGDFKGRLIRPSRVYAGGNGTEFWHLHYTNAIYSDDGGKTWQPSEPFPIYGTGEAAIEELSDGTLYYNSRRHKSTDGQSPLWRYTAMSKDGGHTWENPKISDVLPDGNQHSFYGLMGGLVRLSVEGHDILLFSNIDMPKKEGVADFEFQKRWSERKRGTIWVSFDGGKTWPLKKLVDEGSFAYSSLAAGRKGTPSEGMIYLLYECDGGGKIACFNLNWLTEGKHWKEFLRD</sequence>
<gene>
    <name evidence="5" type="ORF">SAMN05444274_101630</name>
</gene>
<organism evidence="5 6">
    <name type="scientific">Mariniphaga anaerophila</name>
    <dbReference type="NCBI Taxonomy" id="1484053"/>
    <lineage>
        <taxon>Bacteria</taxon>
        <taxon>Pseudomonadati</taxon>
        <taxon>Bacteroidota</taxon>
        <taxon>Bacteroidia</taxon>
        <taxon>Marinilabiliales</taxon>
        <taxon>Prolixibacteraceae</taxon>
        <taxon>Mariniphaga</taxon>
    </lineage>
</organism>
<comment type="similarity">
    <text evidence="2">Belongs to the glycosyl hydrolase 33 family.</text>
</comment>